<evidence type="ECO:0000313" key="1">
    <source>
        <dbReference type="EMBL" id="NGZ84532.1"/>
    </source>
</evidence>
<organism evidence="1 2">
    <name type="scientific">Duganella aceris</name>
    <dbReference type="NCBI Taxonomy" id="2703883"/>
    <lineage>
        <taxon>Bacteria</taxon>
        <taxon>Pseudomonadati</taxon>
        <taxon>Pseudomonadota</taxon>
        <taxon>Betaproteobacteria</taxon>
        <taxon>Burkholderiales</taxon>
        <taxon>Oxalobacteraceae</taxon>
        <taxon>Telluria group</taxon>
        <taxon>Duganella</taxon>
    </lineage>
</organism>
<dbReference type="RefSeq" id="WP_166101744.1">
    <property type="nucleotide sequence ID" value="NZ_JAADJT010000004.1"/>
</dbReference>
<accession>A0ABX0FJ37</accession>
<sequence length="81" mass="9629">MTTEAMKTTFNDISVEASAFEQDGVWLPEYRVLWQEGEAPMRRPDIMGFRDRQTAVLMAVECGIYDIRCKEYARYNRRNYH</sequence>
<dbReference type="Proteomes" id="UP000666369">
    <property type="component" value="Unassembled WGS sequence"/>
</dbReference>
<proteinExistence type="predicted"/>
<comment type="caution">
    <text evidence="1">The sequence shown here is derived from an EMBL/GenBank/DDBJ whole genome shotgun (WGS) entry which is preliminary data.</text>
</comment>
<reference evidence="2" key="1">
    <citation type="submission" date="2023-07" db="EMBL/GenBank/DDBJ databases">
        <title>Duganella aceri sp. nov., isolated from tree sap.</title>
        <authorList>
            <person name="Kim I.S."/>
        </authorList>
    </citation>
    <scope>NUCLEOTIDE SEQUENCE [LARGE SCALE GENOMIC DNA]</scope>
    <source>
        <strain evidence="2">SAP-35</strain>
    </source>
</reference>
<keyword evidence="2" id="KW-1185">Reference proteome</keyword>
<name>A0ABX0FJ37_9BURK</name>
<protein>
    <submittedName>
        <fullName evidence="1">Uncharacterized protein</fullName>
    </submittedName>
</protein>
<evidence type="ECO:0000313" key="2">
    <source>
        <dbReference type="Proteomes" id="UP000666369"/>
    </source>
</evidence>
<dbReference type="EMBL" id="JAADJT010000004">
    <property type="protein sequence ID" value="NGZ84532.1"/>
    <property type="molecule type" value="Genomic_DNA"/>
</dbReference>
<gene>
    <name evidence="1" type="ORF">GW587_09705</name>
</gene>